<evidence type="ECO:0000313" key="6">
    <source>
        <dbReference type="Proteomes" id="UP000429958"/>
    </source>
</evidence>
<feature type="transmembrane region" description="Helical" evidence="2">
    <location>
        <begin position="146"/>
        <end position="166"/>
    </location>
</feature>
<evidence type="ECO:0000259" key="4">
    <source>
        <dbReference type="Pfam" id="PF14283"/>
    </source>
</evidence>
<organism evidence="5 6">
    <name type="scientific">Clostridium porci</name>
    <dbReference type="NCBI Taxonomy" id="2605778"/>
    <lineage>
        <taxon>Bacteria</taxon>
        <taxon>Bacillati</taxon>
        <taxon>Bacillota</taxon>
        <taxon>Clostridia</taxon>
        <taxon>Eubacteriales</taxon>
        <taxon>Clostridiaceae</taxon>
        <taxon>Clostridium</taxon>
    </lineage>
</organism>
<dbReference type="EMBL" id="VUMD01000015">
    <property type="protein sequence ID" value="MSS37913.1"/>
    <property type="molecule type" value="Genomic_DNA"/>
</dbReference>
<keyword evidence="2" id="KW-0812">Transmembrane</keyword>
<reference evidence="5 6" key="1">
    <citation type="submission" date="2019-08" db="EMBL/GenBank/DDBJ databases">
        <title>In-depth cultivation of the pig gut microbiome towards novel bacterial diversity and tailored functional studies.</title>
        <authorList>
            <person name="Wylensek D."/>
            <person name="Hitch T.C.A."/>
            <person name="Clavel T."/>
        </authorList>
    </citation>
    <scope>NUCLEOTIDE SEQUENCE [LARGE SCALE GENOMIC DNA]</scope>
    <source>
        <strain evidence="5 6">WCA-389-WT-23D1</strain>
    </source>
</reference>
<evidence type="ECO:0000256" key="3">
    <source>
        <dbReference type="SAM" id="SignalP"/>
    </source>
</evidence>
<feature type="compositionally biased region" description="Acidic residues" evidence="1">
    <location>
        <begin position="126"/>
        <end position="136"/>
    </location>
</feature>
<feature type="region of interest" description="Disordered" evidence="1">
    <location>
        <begin position="32"/>
        <end position="59"/>
    </location>
</feature>
<feature type="compositionally biased region" description="Acidic residues" evidence="1">
    <location>
        <begin position="177"/>
        <end position="204"/>
    </location>
</feature>
<keyword evidence="2" id="KW-0472">Membrane</keyword>
<comment type="caution">
    <text evidence="5">The sequence shown here is derived from an EMBL/GenBank/DDBJ whole genome shotgun (WGS) entry which is preliminary data.</text>
</comment>
<proteinExistence type="predicted"/>
<keyword evidence="3" id="KW-0732">Signal</keyword>
<evidence type="ECO:0000256" key="2">
    <source>
        <dbReference type="SAM" id="Phobius"/>
    </source>
</evidence>
<keyword evidence="2" id="KW-1133">Transmembrane helix</keyword>
<dbReference type="Pfam" id="PF14283">
    <property type="entry name" value="CD1107-like"/>
    <property type="match status" value="2"/>
</dbReference>
<feature type="region of interest" description="Disordered" evidence="1">
    <location>
        <begin position="113"/>
        <end position="143"/>
    </location>
</feature>
<feature type="domain" description="Mobile element protein CD1107-like" evidence="4">
    <location>
        <begin position="49"/>
        <end position="120"/>
    </location>
</feature>
<evidence type="ECO:0000313" key="5">
    <source>
        <dbReference type="EMBL" id="MSS37913.1"/>
    </source>
</evidence>
<accession>A0A7X2TE74</accession>
<feature type="signal peptide" evidence="3">
    <location>
        <begin position="1"/>
        <end position="28"/>
    </location>
</feature>
<name>A0A7X2TE74_9CLOT</name>
<evidence type="ECO:0000256" key="1">
    <source>
        <dbReference type="SAM" id="MobiDB-lite"/>
    </source>
</evidence>
<keyword evidence="6" id="KW-1185">Reference proteome</keyword>
<dbReference type="AlphaFoldDB" id="A0A7X2TE74"/>
<feature type="region of interest" description="Disordered" evidence="1">
    <location>
        <begin position="175"/>
        <end position="204"/>
    </location>
</feature>
<dbReference type="RefSeq" id="WP_154473359.1">
    <property type="nucleotide sequence ID" value="NZ_VUMD01000015.1"/>
</dbReference>
<gene>
    <name evidence="5" type="ORF">FYJ39_15430</name>
</gene>
<sequence>MKNKLFRRAAVLTAALFSLTCMSVTAYAQSDEPAEETTPHAATETVAKPFTPDGTGTVVDNATDEDGKEFFTITTPSENVFYLVIDRQRTEENVYFLNAVTEKDLLALAEADQEPEVKEPVTQPEPDPEPVAEPEPEPEKDAGFPVGNLLMVAAVLLVGGGAAYYFKVYRPKHEAPDLDEDDYDYDENDPYGDMAVEEETEDEE</sequence>
<feature type="domain" description="Mobile element protein CD1107-like" evidence="4">
    <location>
        <begin position="121"/>
        <end position="174"/>
    </location>
</feature>
<dbReference type="Proteomes" id="UP000429958">
    <property type="component" value="Unassembled WGS sequence"/>
</dbReference>
<feature type="chain" id="PRO_5031566659" evidence="3">
    <location>
        <begin position="29"/>
        <end position="204"/>
    </location>
</feature>
<protein>
    <submittedName>
        <fullName evidence="5">DUF4366 domain-containing protein</fullName>
    </submittedName>
</protein>
<dbReference type="InterPro" id="IPR025376">
    <property type="entry name" value="CD1107-like_dom"/>
</dbReference>